<dbReference type="Proteomes" id="UP000516173">
    <property type="component" value="Chromosome"/>
</dbReference>
<organism evidence="1 2">
    <name type="scientific">Nocardia wallacei</name>
    <dbReference type="NCBI Taxonomy" id="480035"/>
    <lineage>
        <taxon>Bacteria</taxon>
        <taxon>Bacillati</taxon>
        <taxon>Actinomycetota</taxon>
        <taxon>Actinomycetes</taxon>
        <taxon>Mycobacteriales</taxon>
        <taxon>Nocardiaceae</taxon>
        <taxon>Nocardia</taxon>
    </lineage>
</organism>
<evidence type="ECO:0008006" key="3">
    <source>
        <dbReference type="Google" id="ProtNLM"/>
    </source>
</evidence>
<dbReference type="AlphaFoldDB" id="A0A7G1KTX6"/>
<accession>A0A7G1KTX6</accession>
<gene>
    <name evidence="1" type="ORF">NWFMUON74_61530</name>
</gene>
<dbReference type="GeneID" id="80350564"/>
<evidence type="ECO:0000313" key="1">
    <source>
        <dbReference type="EMBL" id="BCK58381.1"/>
    </source>
</evidence>
<sequence length="94" mass="10418">MTEPLNPLRPTLAEGTWFTRDARFLAAPYLFGKHRRAGHWLIEFHPFGSSPNGVVLRVTAADREHAQQVVDQITWALTDGARPAISATPTKGIL</sequence>
<dbReference type="EMBL" id="AP023396">
    <property type="protein sequence ID" value="BCK58381.1"/>
    <property type="molecule type" value="Genomic_DNA"/>
</dbReference>
<reference evidence="1 2" key="1">
    <citation type="submission" date="2020-08" db="EMBL/GenBank/DDBJ databases">
        <title>Genome Sequencing of Nocardia wallacei strain FMUON74 and assembly.</title>
        <authorList>
            <person name="Toyokawa M."/>
            <person name="Uesaka K."/>
        </authorList>
    </citation>
    <scope>NUCLEOTIDE SEQUENCE [LARGE SCALE GENOMIC DNA]</scope>
    <source>
        <strain evidence="1 2">FMUON74</strain>
    </source>
</reference>
<proteinExistence type="predicted"/>
<evidence type="ECO:0000313" key="2">
    <source>
        <dbReference type="Proteomes" id="UP000516173"/>
    </source>
</evidence>
<protein>
    <recommendedName>
        <fullName evidence="3">DUF317 domain-containing protein</fullName>
    </recommendedName>
</protein>
<dbReference type="RefSeq" id="WP_187685139.1">
    <property type="nucleotide sequence ID" value="NZ_AP023396.1"/>
</dbReference>
<name>A0A7G1KTX6_9NOCA</name>
<dbReference type="KEGG" id="nwl:NWFMUON74_61530"/>
<keyword evidence="2" id="KW-1185">Reference proteome</keyword>